<organism evidence="2 3">
    <name type="scientific">Tychonema bourrellyi FEM_GT703</name>
    <dbReference type="NCBI Taxonomy" id="2040638"/>
    <lineage>
        <taxon>Bacteria</taxon>
        <taxon>Bacillati</taxon>
        <taxon>Cyanobacteriota</taxon>
        <taxon>Cyanophyceae</taxon>
        <taxon>Oscillatoriophycideae</taxon>
        <taxon>Oscillatoriales</taxon>
        <taxon>Microcoleaceae</taxon>
        <taxon>Tychonema</taxon>
    </lineage>
</organism>
<keyword evidence="3" id="KW-1185">Reference proteome</keyword>
<dbReference type="Proteomes" id="UP000226442">
    <property type="component" value="Unassembled WGS sequence"/>
</dbReference>
<feature type="region of interest" description="Disordered" evidence="1">
    <location>
        <begin position="1"/>
        <end position="26"/>
    </location>
</feature>
<name>A0A2G4EZN8_9CYAN</name>
<comment type="caution">
    <text evidence="2">The sequence shown here is derived from an EMBL/GenBank/DDBJ whole genome shotgun (WGS) entry which is preliminary data.</text>
</comment>
<reference evidence="2" key="1">
    <citation type="submission" date="2017-10" db="EMBL/GenBank/DDBJ databases">
        <title>Draft genome sequence of the planktic cyanobacteria Tychonema bourrellyi isolated from alpine lentic freshwater.</title>
        <authorList>
            <person name="Tett A."/>
            <person name="Armanini F."/>
            <person name="Asnicar F."/>
            <person name="Boscaini A."/>
            <person name="Pasolli E."/>
            <person name="Zolfo M."/>
            <person name="Donati C."/>
            <person name="Salmaso N."/>
            <person name="Segata N."/>
        </authorList>
    </citation>
    <scope>NUCLEOTIDE SEQUENCE</scope>
    <source>
        <strain evidence="2">FEM_GT703</strain>
    </source>
</reference>
<gene>
    <name evidence="2" type="ORF">CP500_013195</name>
</gene>
<evidence type="ECO:0000313" key="2">
    <source>
        <dbReference type="EMBL" id="PHX54972.1"/>
    </source>
</evidence>
<sequence>MISAISRVFAAPRPSSSNKSKPMPPVRISLPFPPSRISFPAPPLSVSKPLPPSSLSLPLLPVRISLPLLPFKAILLPRIPVKLSSLSVPLISFS</sequence>
<evidence type="ECO:0000313" key="3">
    <source>
        <dbReference type="Proteomes" id="UP000226442"/>
    </source>
</evidence>
<proteinExistence type="predicted"/>
<feature type="compositionally biased region" description="Low complexity" evidence="1">
    <location>
        <begin position="12"/>
        <end position="21"/>
    </location>
</feature>
<dbReference type="EMBL" id="NXIB02000070">
    <property type="protein sequence ID" value="PHX54972.1"/>
    <property type="molecule type" value="Genomic_DNA"/>
</dbReference>
<accession>A0A2G4EZN8</accession>
<protein>
    <submittedName>
        <fullName evidence="2">Uncharacterized protein</fullName>
    </submittedName>
</protein>
<evidence type="ECO:0000256" key="1">
    <source>
        <dbReference type="SAM" id="MobiDB-lite"/>
    </source>
</evidence>
<dbReference type="AlphaFoldDB" id="A0A2G4EZN8"/>